<accession>S8AL27</accession>
<dbReference type="InterPro" id="IPR013126">
    <property type="entry name" value="Hsp_70_fam"/>
</dbReference>
<gene>
    <name evidence="3" type="ORF">H072_2450</name>
</gene>
<dbReference type="InterPro" id="IPR043129">
    <property type="entry name" value="ATPase_NBD"/>
</dbReference>
<dbReference type="Pfam" id="PF00012">
    <property type="entry name" value="HSP70"/>
    <property type="match status" value="1"/>
</dbReference>
<evidence type="ECO:0000313" key="4">
    <source>
        <dbReference type="Proteomes" id="UP000015100"/>
    </source>
</evidence>
<organism evidence="3 4">
    <name type="scientific">Dactylellina haptotyla (strain CBS 200.50)</name>
    <name type="common">Nematode-trapping fungus</name>
    <name type="synonym">Monacrosporium haptotylum</name>
    <dbReference type="NCBI Taxonomy" id="1284197"/>
    <lineage>
        <taxon>Eukaryota</taxon>
        <taxon>Fungi</taxon>
        <taxon>Dikarya</taxon>
        <taxon>Ascomycota</taxon>
        <taxon>Pezizomycotina</taxon>
        <taxon>Orbiliomycetes</taxon>
        <taxon>Orbiliales</taxon>
        <taxon>Orbiliaceae</taxon>
        <taxon>Dactylellina</taxon>
    </lineage>
</organism>
<dbReference type="Gene3D" id="3.90.640.10">
    <property type="entry name" value="Actin, Chain A, domain 4"/>
    <property type="match status" value="1"/>
</dbReference>
<dbReference type="eggNOG" id="KOG0101">
    <property type="taxonomic scope" value="Eukaryota"/>
</dbReference>
<evidence type="ECO:0000256" key="2">
    <source>
        <dbReference type="ARBA" id="ARBA00022840"/>
    </source>
</evidence>
<dbReference type="AlphaFoldDB" id="S8AL27"/>
<reference evidence="3 4" key="1">
    <citation type="journal article" date="2013" name="PLoS Genet.">
        <title>Genomic mechanisms accounting for the adaptation to parasitism in nematode-trapping fungi.</title>
        <authorList>
            <person name="Meerupati T."/>
            <person name="Andersson K.M."/>
            <person name="Friman E."/>
            <person name="Kumar D."/>
            <person name="Tunlid A."/>
            <person name="Ahren D."/>
        </authorList>
    </citation>
    <scope>NUCLEOTIDE SEQUENCE [LARGE SCALE GENOMIC DNA]</scope>
    <source>
        <strain evidence="3 4">CBS 200.50</strain>
    </source>
</reference>
<dbReference type="PANTHER" id="PTHR14187:SF5">
    <property type="entry name" value="HEAT SHOCK 70 KDA PROTEIN 12A"/>
    <property type="match status" value="1"/>
</dbReference>
<dbReference type="STRING" id="1284197.S8AL27"/>
<dbReference type="OrthoDB" id="2963168at2759"/>
<keyword evidence="1" id="KW-0547">Nucleotide-binding</keyword>
<comment type="caution">
    <text evidence="3">The sequence shown here is derived from an EMBL/GenBank/DDBJ whole genome shotgun (WGS) entry which is preliminary data.</text>
</comment>
<keyword evidence="2" id="KW-0067">ATP-binding</keyword>
<dbReference type="CDD" id="cd10170">
    <property type="entry name" value="ASKHA_NBD_HSP70"/>
    <property type="match status" value="1"/>
</dbReference>
<keyword evidence="4" id="KW-1185">Reference proteome</keyword>
<sequence>METTGIERLFSALETEEKDRLLAAWEIVGAERPAVIAETTERGGPIVENMERELLIVAVDFGTTYSGVAFCLSSQKDLNDIEVITSWAGHGNGIAPKIPTEIRYINGRPPLWGAEASINYERRRSNSANVYSRFKLLLDLRAGNDWYGCGSVFSTDEPPSESISLPPGKSAVRVSTDFLRLVYEELMNNILRKRFPDTLDFTPIQFVFTVPAIWDHRAQEATRTAATKAGFSTRSFDTLSLVSEPEAAAMFVIKAMHEKSFTRMSTPGPSSLKDHETFVICDAGGGTVDLISYQVMQLEPGLKLKEAAVGTGAKCGSSYIDEGFLRLLRKKIGPEFDDERVWRKKYINPSSPLMREFDRIKKSFGQTGQRAWYLDLPVEVEDDEDEGIFDNELMFTVEDLKILFDPVVDKIIQLVDGQVEAVSRNSATVSKVFLVGGFGESQYLYDRMVRWARERSPPLVVVNPSKSWSAMMRGAVAHSLQPVVEARKLRQHYGFSSDPKFEPSLHDVSRAYFCPFSQKTFASDGVKWTALMDDDIEENEEVKFSIYRSRTEQELLTPEPLRLFGSMSIDPPNTSSHKRVYSIGMVPIDLSGLDIGNLPSLQVIESGIQTIKFKLDLDVVMNIGSAEAIFSVWHNSECMGKSRISYDS</sequence>
<proteinExistence type="predicted"/>
<reference evidence="4" key="2">
    <citation type="submission" date="2013-04" db="EMBL/GenBank/DDBJ databases">
        <title>Genomic mechanisms accounting for the adaptation to parasitism in nematode-trapping fungi.</title>
        <authorList>
            <person name="Ahren D.G."/>
        </authorList>
    </citation>
    <scope>NUCLEOTIDE SEQUENCE [LARGE SCALE GENOMIC DNA]</scope>
    <source>
        <strain evidence="4">CBS 200.50</strain>
    </source>
</reference>
<dbReference type="EMBL" id="AQGS01000071">
    <property type="protein sequence ID" value="EPS43619.1"/>
    <property type="molecule type" value="Genomic_DNA"/>
</dbReference>
<dbReference type="HOGENOM" id="CLU_009958_6_1_1"/>
<evidence type="ECO:0008006" key="5">
    <source>
        <dbReference type="Google" id="ProtNLM"/>
    </source>
</evidence>
<dbReference type="OMA" id="EWRTKYD"/>
<dbReference type="Gene3D" id="3.30.420.40">
    <property type="match status" value="2"/>
</dbReference>
<dbReference type="GO" id="GO:0140662">
    <property type="term" value="F:ATP-dependent protein folding chaperone"/>
    <property type="evidence" value="ECO:0007669"/>
    <property type="project" value="InterPro"/>
</dbReference>
<dbReference type="GO" id="GO:0005524">
    <property type="term" value="F:ATP binding"/>
    <property type="evidence" value="ECO:0007669"/>
    <property type="project" value="UniProtKB-KW"/>
</dbReference>
<protein>
    <recommendedName>
        <fullName evidence="5">Actin-like ATPase domain-containing protein</fullName>
    </recommendedName>
</protein>
<dbReference type="PANTHER" id="PTHR14187">
    <property type="entry name" value="ALPHA KINASE/ELONGATION FACTOR 2 KINASE"/>
    <property type="match status" value="1"/>
</dbReference>
<name>S8AL27_DACHA</name>
<dbReference type="Proteomes" id="UP000015100">
    <property type="component" value="Unassembled WGS sequence"/>
</dbReference>
<dbReference type="SUPFAM" id="SSF53067">
    <property type="entry name" value="Actin-like ATPase domain"/>
    <property type="match status" value="2"/>
</dbReference>
<evidence type="ECO:0000256" key="1">
    <source>
        <dbReference type="ARBA" id="ARBA00022741"/>
    </source>
</evidence>
<evidence type="ECO:0000313" key="3">
    <source>
        <dbReference type="EMBL" id="EPS43619.1"/>
    </source>
</evidence>